<organism evidence="1 2">
    <name type="scientific">Spartinivicinus marinus</name>
    <dbReference type="NCBI Taxonomy" id="2994442"/>
    <lineage>
        <taxon>Bacteria</taxon>
        <taxon>Pseudomonadati</taxon>
        <taxon>Pseudomonadota</taxon>
        <taxon>Gammaproteobacteria</taxon>
        <taxon>Oceanospirillales</taxon>
        <taxon>Zooshikellaceae</taxon>
        <taxon>Spartinivicinus</taxon>
    </lineage>
</organism>
<sequence length="69" mass="7948">MTQSRAFLSLGRQLDVVWSMTSIERETLFTPVRIPLLKGLLGHRIFIIRNGEEQRFEGIVSFRADSVNN</sequence>
<dbReference type="RefSeq" id="WP_180570111.1">
    <property type="nucleotide sequence ID" value="NZ_JACCKB010000034.1"/>
</dbReference>
<reference evidence="1 2" key="1">
    <citation type="submission" date="2020-07" db="EMBL/GenBank/DDBJ databases">
        <title>Endozoicomonas sp. nov., isolated from sediment.</title>
        <authorList>
            <person name="Gu T."/>
        </authorList>
    </citation>
    <scope>NUCLEOTIDE SEQUENCE [LARGE SCALE GENOMIC DNA]</scope>
    <source>
        <strain evidence="1 2">SM1973</strain>
    </source>
</reference>
<dbReference type="AlphaFoldDB" id="A0A853IDT5"/>
<dbReference type="EMBL" id="JACCKB010000034">
    <property type="protein sequence ID" value="NYZ68091.1"/>
    <property type="molecule type" value="Genomic_DNA"/>
</dbReference>
<evidence type="ECO:0000313" key="2">
    <source>
        <dbReference type="Proteomes" id="UP000569732"/>
    </source>
</evidence>
<comment type="caution">
    <text evidence="1">The sequence shown here is derived from an EMBL/GenBank/DDBJ whole genome shotgun (WGS) entry which is preliminary data.</text>
</comment>
<proteinExistence type="predicted"/>
<keyword evidence="2" id="KW-1185">Reference proteome</keyword>
<protein>
    <submittedName>
        <fullName evidence="1">Uncharacterized protein</fullName>
    </submittedName>
</protein>
<name>A0A853IDT5_9GAMM</name>
<accession>A0A853IDT5</accession>
<gene>
    <name evidence="1" type="ORF">H0A36_18915</name>
</gene>
<dbReference type="Proteomes" id="UP000569732">
    <property type="component" value="Unassembled WGS sequence"/>
</dbReference>
<evidence type="ECO:0000313" key="1">
    <source>
        <dbReference type="EMBL" id="NYZ68091.1"/>
    </source>
</evidence>